<keyword evidence="2" id="KW-1003">Cell membrane</keyword>
<dbReference type="KEGG" id="ppru:FDP22_20065"/>
<name>A0A5B8G5B8_9RHOB</name>
<dbReference type="RefSeq" id="WP_138577991.1">
    <property type="nucleotide sequence ID" value="NZ_CP040819.1"/>
</dbReference>
<dbReference type="PANTHER" id="PTHR47089">
    <property type="entry name" value="ABC TRANSPORTER, PERMEASE PROTEIN"/>
    <property type="match status" value="1"/>
</dbReference>
<evidence type="ECO:0000313" key="7">
    <source>
        <dbReference type="EMBL" id="QDL94153.1"/>
    </source>
</evidence>
<evidence type="ECO:0000256" key="2">
    <source>
        <dbReference type="ARBA" id="ARBA00022475"/>
    </source>
</evidence>
<comment type="subcellular location">
    <subcellularLocation>
        <location evidence="1">Cell membrane</location>
        <topology evidence="1">Multi-pass membrane protein</topology>
    </subcellularLocation>
</comment>
<evidence type="ECO:0000256" key="4">
    <source>
        <dbReference type="ARBA" id="ARBA00022989"/>
    </source>
</evidence>
<evidence type="ECO:0000313" key="8">
    <source>
        <dbReference type="Proteomes" id="UP000305888"/>
    </source>
</evidence>
<feature type="transmembrane region" description="Helical" evidence="6">
    <location>
        <begin position="276"/>
        <end position="295"/>
    </location>
</feature>
<dbReference type="Pfam" id="PF02653">
    <property type="entry name" value="BPD_transp_2"/>
    <property type="match status" value="1"/>
</dbReference>
<dbReference type="GO" id="GO:0005886">
    <property type="term" value="C:plasma membrane"/>
    <property type="evidence" value="ECO:0007669"/>
    <property type="project" value="UniProtKB-SubCell"/>
</dbReference>
<keyword evidence="8" id="KW-1185">Reference proteome</keyword>
<keyword evidence="5 6" id="KW-0472">Membrane</keyword>
<feature type="transmembrane region" description="Helical" evidence="6">
    <location>
        <begin position="53"/>
        <end position="75"/>
    </location>
</feature>
<protein>
    <submittedName>
        <fullName evidence="7">ABC transporter permease</fullName>
    </submittedName>
</protein>
<feature type="transmembrane region" description="Helical" evidence="6">
    <location>
        <begin position="111"/>
        <end position="129"/>
    </location>
</feature>
<feature type="transmembrane region" description="Helical" evidence="6">
    <location>
        <begin position="200"/>
        <end position="220"/>
    </location>
</feature>
<organism evidence="7 8">
    <name type="scientific">Paroceanicella profunda</name>
    <dbReference type="NCBI Taxonomy" id="2579971"/>
    <lineage>
        <taxon>Bacteria</taxon>
        <taxon>Pseudomonadati</taxon>
        <taxon>Pseudomonadota</taxon>
        <taxon>Alphaproteobacteria</taxon>
        <taxon>Rhodobacterales</taxon>
        <taxon>Paracoccaceae</taxon>
        <taxon>Paroceanicella</taxon>
    </lineage>
</organism>
<reference evidence="7 8" key="1">
    <citation type="submission" date="2019-06" db="EMBL/GenBank/DDBJ databases">
        <title>Genome sequence of Rhodobacteraceae bacterium D4M1.</title>
        <authorList>
            <person name="Cao J."/>
        </authorList>
    </citation>
    <scope>NUCLEOTIDE SEQUENCE [LARGE SCALE GENOMIC DNA]</scope>
    <source>
        <strain evidence="7 8">D4M1</strain>
        <plasmid evidence="8">pd4m1a</plasmid>
    </source>
</reference>
<feature type="transmembrane region" description="Helical" evidence="6">
    <location>
        <begin position="12"/>
        <end position="33"/>
    </location>
</feature>
<dbReference type="EMBL" id="CP040819">
    <property type="protein sequence ID" value="QDL94153.1"/>
    <property type="molecule type" value="Genomic_DNA"/>
</dbReference>
<keyword evidence="4 6" id="KW-1133">Transmembrane helix</keyword>
<feature type="transmembrane region" description="Helical" evidence="6">
    <location>
        <begin position="141"/>
        <end position="161"/>
    </location>
</feature>
<dbReference type="CDD" id="cd06580">
    <property type="entry name" value="TM_PBP1_transp_TpRbsC_like"/>
    <property type="match status" value="1"/>
</dbReference>
<evidence type="ECO:0000256" key="1">
    <source>
        <dbReference type="ARBA" id="ARBA00004651"/>
    </source>
</evidence>
<feature type="transmembrane region" description="Helical" evidence="6">
    <location>
        <begin position="302"/>
        <end position="320"/>
    </location>
</feature>
<dbReference type="Proteomes" id="UP000305888">
    <property type="component" value="Plasmid pD4M1A"/>
</dbReference>
<dbReference type="GO" id="GO:0022857">
    <property type="term" value="F:transmembrane transporter activity"/>
    <property type="evidence" value="ECO:0007669"/>
    <property type="project" value="InterPro"/>
</dbReference>
<evidence type="ECO:0000256" key="3">
    <source>
        <dbReference type="ARBA" id="ARBA00022692"/>
    </source>
</evidence>
<proteinExistence type="predicted"/>
<dbReference type="InterPro" id="IPR001851">
    <property type="entry name" value="ABC_transp_permease"/>
</dbReference>
<feature type="transmembrane region" description="Helical" evidence="6">
    <location>
        <begin position="332"/>
        <end position="349"/>
    </location>
</feature>
<dbReference type="AlphaFoldDB" id="A0A5B8G5B8"/>
<dbReference type="PANTHER" id="PTHR47089:SF1">
    <property type="entry name" value="GUANOSINE ABC TRANSPORTER PERMEASE PROTEIN NUPP"/>
    <property type="match status" value="1"/>
</dbReference>
<keyword evidence="7" id="KW-0614">Plasmid</keyword>
<feature type="transmembrane region" description="Helical" evidence="6">
    <location>
        <begin position="241"/>
        <end position="264"/>
    </location>
</feature>
<evidence type="ECO:0000256" key="5">
    <source>
        <dbReference type="ARBA" id="ARBA00023136"/>
    </source>
</evidence>
<keyword evidence="3 6" id="KW-0812">Transmembrane</keyword>
<sequence length="366" mass="38923">MNTLPKWVEYGLLPAVNLAVAFVVAGLVVLMIGENPLEAVRLIVYGAFGYGEGIGFTLYYATNFIFTGLAVAVAFHASQFNIGGEGQAYVGGLGVGLVCLALDRYLSWWAILPFAMLGGALFGCLWGAIPGWLQARRGAHVVITTIMFNYIAASLMSYLIVNHLKVPGNASVQSRTFEAAARLPKLEGLMGLLGYDIGGAPLNVMFLLALVAAALVWLLIWRTKLGYEIRVFGANPEAARYAGISATRIIVTVMALSGALAGLMALNPVMGEQNRIFLDIPGGAGFVGIAVALMGRAHPMGIVLAALLFGVLYQGGAELAFDMPRISRDMVVLIQGLAILFAGALEYMFRPAMVRLFARKGGAAWT</sequence>
<dbReference type="OrthoDB" id="45037at2"/>
<geneLocation type="plasmid" evidence="8">
    <name>pd4m1a</name>
</geneLocation>
<accession>A0A5B8G5B8</accession>
<gene>
    <name evidence="7" type="ORF">FDP22_20065</name>
</gene>
<evidence type="ECO:0000256" key="6">
    <source>
        <dbReference type="SAM" id="Phobius"/>
    </source>
</evidence>